<dbReference type="InterPro" id="IPR036390">
    <property type="entry name" value="WH_DNA-bd_sf"/>
</dbReference>
<dbReference type="Pfam" id="PF00126">
    <property type="entry name" value="HTH_1"/>
    <property type="match status" value="1"/>
</dbReference>
<dbReference type="PANTHER" id="PTHR30118">
    <property type="entry name" value="HTH-TYPE TRANSCRIPTIONAL REGULATOR LEUO-RELATED"/>
    <property type="match status" value="1"/>
</dbReference>
<dbReference type="AlphaFoldDB" id="A0A6J5F313"/>
<dbReference type="GO" id="GO:0003677">
    <property type="term" value="F:DNA binding"/>
    <property type="evidence" value="ECO:0007669"/>
    <property type="project" value="UniProtKB-KW"/>
</dbReference>
<dbReference type="PROSITE" id="PS50931">
    <property type="entry name" value="HTH_LYSR"/>
    <property type="match status" value="1"/>
</dbReference>
<keyword evidence="4" id="KW-0804">Transcription</keyword>
<keyword evidence="7" id="KW-1185">Reference proteome</keyword>
<evidence type="ECO:0000313" key="6">
    <source>
        <dbReference type="EMBL" id="VWC27969.1"/>
    </source>
</evidence>
<dbReference type="Proteomes" id="UP000494330">
    <property type="component" value="Unassembled WGS sequence"/>
</dbReference>
<evidence type="ECO:0000313" key="7">
    <source>
        <dbReference type="Proteomes" id="UP000494330"/>
    </source>
</evidence>
<name>A0A6J5F313_9BURK</name>
<dbReference type="SUPFAM" id="SSF46785">
    <property type="entry name" value="Winged helix' DNA-binding domain"/>
    <property type="match status" value="1"/>
</dbReference>
<dbReference type="SUPFAM" id="SSF53850">
    <property type="entry name" value="Periplasmic binding protein-like II"/>
    <property type="match status" value="1"/>
</dbReference>
<dbReference type="GO" id="GO:0003700">
    <property type="term" value="F:DNA-binding transcription factor activity"/>
    <property type="evidence" value="ECO:0007669"/>
    <property type="project" value="InterPro"/>
</dbReference>
<gene>
    <name evidence="6" type="ORF">BPA30113_06114</name>
</gene>
<organism evidence="6 7">
    <name type="scientific">Burkholderia paludis</name>
    <dbReference type="NCBI Taxonomy" id="1506587"/>
    <lineage>
        <taxon>Bacteria</taxon>
        <taxon>Pseudomonadati</taxon>
        <taxon>Pseudomonadota</taxon>
        <taxon>Betaproteobacteria</taxon>
        <taxon>Burkholderiales</taxon>
        <taxon>Burkholderiaceae</taxon>
        <taxon>Burkholderia</taxon>
        <taxon>Burkholderia cepacia complex</taxon>
    </lineage>
</organism>
<dbReference type="EMBL" id="CABVQD010000031">
    <property type="protein sequence ID" value="VWC27969.1"/>
    <property type="molecule type" value="Genomic_DNA"/>
</dbReference>
<dbReference type="InterPro" id="IPR000847">
    <property type="entry name" value="LysR_HTH_N"/>
</dbReference>
<evidence type="ECO:0000256" key="2">
    <source>
        <dbReference type="ARBA" id="ARBA00023015"/>
    </source>
</evidence>
<sequence length="305" mass="33805">MESTDLNLLLALDAMLTEGSVTGAAERLNLSVPAMSRTLNRARKMVGDPLFVRAGRGLVPTPRAEELRESVHDVIQQATLLLRQTDTFDFRNLRRTFTIRADDGAISTIGPDVLNTLKTIAPLVTLRFTAQGRQDVVALREGMIDLDIGVIDDLGPEIVRQTLLHDHFVAVFRAGHPLAKLKRLSPKEFVKYEHVTVSRRGLLNGPVDIELGKHGLSRRIQSVAPTFMEALSIARHTDLVATVASRLTQNARADMAFRELPVPTPRITISQAWHPRFQADPGHRALRTLIHRICQSGNGRTPPAR</sequence>
<feature type="domain" description="HTH lysR-type" evidence="5">
    <location>
        <begin position="4"/>
        <end position="61"/>
    </location>
</feature>
<dbReference type="InterPro" id="IPR005119">
    <property type="entry name" value="LysR_subst-bd"/>
</dbReference>
<reference evidence="6 7" key="1">
    <citation type="submission" date="2019-09" db="EMBL/GenBank/DDBJ databases">
        <authorList>
            <person name="Depoorter E."/>
        </authorList>
    </citation>
    <scope>NUCLEOTIDE SEQUENCE [LARGE SCALE GENOMIC DNA]</scope>
    <source>
        <strain evidence="6">LMG 30113</strain>
    </source>
</reference>
<dbReference type="CDD" id="cd08460">
    <property type="entry name" value="PBP2_DntR_like_1"/>
    <property type="match status" value="1"/>
</dbReference>
<accession>A0A6J5F313</accession>
<dbReference type="InterPro" id="IPR036388">
    <property type="entry name" value="WH-like_DNA-bd_sf"/>
</dbReference>
<proteinExistence type="inferred from homology"/>
<evidence type="ECO:0000256" key="3">
    <source>
        <dbReference type="ARBA" id="ARBA00023125"/>
    </source>
</evidence>
<evidence type="ECO:0000256" key="4">
    <source>
        <dbReference type="ARBA" id="ARBA00023163"/>
    </source>
</evidence>
<evidence type="ECO:0000259" key="5">
    <source>
        <dbReference type="PROSITE" id="PS50931"/>
    </source>
</evidence>
<dbReference type="Pfam" id="PF03466">
    <property type="entry name" value="LysR_substrate"/>
    <property type="match status" value="1"/>
</dbReference>
<evidence type="ECO:0000256" key="1">
    <source>
        <dbReference type="ARBA" id="ARBA00009437"/>
    </source>
</evidence>
<dbReference type="Gene3D" id="3.40.190.10">
    <property type="entry name" value="Periplasmic binding protein-like II"/>
    <property type="match status" value="2"/>
</dbReference>
<comment type="similarity">
    <text evidence="1">Belongs to the LysR transcriptional regulatory family.</text>
</comment>
<keyword evidence="2" id="KW-0805">Transcription regulation</keyword>
<keyword evidence="3" id="KW-0238">DNA-binding</keyword>
<dbReference type="InterPro" id="IPR050389">
    <property type="entry name" value="LysR-type_TF"/>
</dbReference>
<dbReference type="Gene3D" id="1.10.10.10">
    <property type="entry name" value="Winged helix-like DNA-binding domain superfamily/Winged helix DNA-binding domain"/>
    <property type="match status" value="1"/>
</dbReference>
<dbReference type="RefSeq" id="WP_031401688.1">
    <property type="nucleotide sequence ID" value="NZ_CABVQD010000031.1"/>
</dbReference>
<dbReference type="PANTHER" id="PTHR30118:SF15">
    <property type="entry name" value="TRANSCRIPTIONAL REGULATORY PROTEIN"/>
    <property type="match status" value="1"/>
</dbReference>
<protein>
    <submittedName>
        <fullName evidence="6">LysR family transcriptional regulator</fullName>
    </submittedName>
</protein>